<name>A0A2P2PH84_RHIMU</name>
<organism evidence="1">
    <name type="scientific">Rhizophora mucronata</name>
    <name type="common">Asiatic mangrove</name>
    <dbReference type="NCBI Taxonomy" id="61149"/>
    <lineage>
        <taxon>Eukaryota</taxon>
        <taxon>Viridiplantae</taxon>
        <taxon>Streptophyta</taxon>
        <taxon>Embryophyta</taxon>
        <taxon>Tracheophyta</taxon>
        <taxon>Spermatophyta</taxon>
        <taxon>Magnoliopsida</taxon>
        <taxon>eudicotyledons</taxon>
        <taxon>Gunneridae</taxon>
        <taxon>Pentapetalae</taxon>
        <taxon>rosids</taxon>
        <taxon>fabids</taxon>
        <taxon>Malpighiales</taxon>
        <taxon>Rhizophoraceae</taxon>
        <taxon>Rhizophora</taxon>
    </lineage>
</organism>
<proteinExistence type="predicted"/>
<evidence type="ECO:0000313" key="1">
    <source>
        <dbReference type="EMBL" id="MBX54096.1"/>
    </source>
</evidence>
<accession>A0A2P2PH84</accession>
<dbReference type="EMBL" id="GGEC01073612">
    <property type="protein sequence ID" value="MBX54096.1"/>
    <property type="molecule type" value="Transcribed_RNA"/>
</dbReference>
<reference evidence="1" key="1">
    <citation type="submission" date="2018-02" db="EMBL/GenBank/DDBJ databases">
        <title>Rhizophora mucronata_Transcriptome.</title>
        <authorList>
            <person name="Meera S.P."/>
            <person name="Sreeshan A."/>
            <person name="Augustine A."/>
        </authorList>
    </citation>
    <scope>NUCLEOTIDE SEQUENCE</scope>
    <source>
        <tissue evidence="1">Leaf</tissue>
    </source>
</reference>
<sequence>MMGLDIIWNLVTSVNCEFNSL</sequence>
<protein>
    <submittedName>
        <fullName evidence="1">Uncharacterized protein</fullName>
    </submittedName>
</protein>
<dbReference type="AlphaFoldDB" id="A0A2P2PH84"/>